<dbReference type="PANTHER" id="PTHR11070:SF2">
    <property type="entry name" value="ATP-DEPENDENT DNA HELICASE SRS2"/>
    <property type="match status" value="1"/>
</dbReference>
<keyword evidence="10" id="KW-0413">Isomerase</keyword>
<dbReference type="Pfam" id="PF00580">
    <property type="entry name" value="UvrD-helicase"/>
    <property type="match status" value="1"/>
</dbReference>
<reference evidence="18 19" key="1">
    <citation type="journal article" date="2014" name="PLoS Genet.">
        <title>Phylogenetically driven sequencing of extremely halophilic archaea reveals strategies for static and dynamic osmo-response.</title>
        <authorList>
            <person name="Becker E.A."/>
            <person name="Seitzer P.M."/>
            <person name="Tritt A."/>
            <person name="Larsen D."/>
            <person name="Krusor M."/>
            <person name="Yao A.I."/>
            <person name="Wu D."/>
            <person name="Madern D."/>
            <person name="Eisen J.A."/>
            <person name="Darling A.E."/>
            <person name="Facciotti M.T."/>
        </authorList>
    </citation>
    <scope>NUCLEOTIDE SEQUENCE [LARGE SCALE GENOMIC DNA]</scope>
    <source>
        <strain evidence="18 19">DSM 21995</strain>
    </source>
</reference>
<evidence type="ECO:0000259" key="17">
    <source>
        <dbReference type="PROSITE" id="PS51217"/>
    </source>
</evidence>
<accession>M0NNJ8</accession>
<dbReference type="InterPro" id="IPR014017">
    <property type="entry name" value="DNA_helicase_UvrD-like_C"/>
</dbReference>
<dbReference type="Gene3D" id="1.10.486.10">
    <property type="entry name" value="PCRA, domain 4"/>
    <property type="match status" value="1"/>
</dbReference>
<dbReference type="EC" id="5.6.2.4" evidence="12"/>
<evidence type="ECO:0000256" key="15">
    <source>
        <dbReference type="SAM" id="MobiDB-lite"/>
    </source>
</evidence>
<evidence type="ECO:0000256" key="11">
    <source>
        <dbReference type="ARBA" id="ARBA00034617"/>
    </source>
</evidence>
<keyword evidence="3" id="KW-0227">DNA damage</keyword>
<keyword evidence="7 14" id="KW-0067">ATP-binding</keyword>
<dbReference type="InterPro" id="IPR038726">
    <property type="entry name" value="PDDEXK_AddAB-type"/>
</dbReference>
<keyword evidence="9" id="KW-0234">DNA repair</keyword>
<evidence type="ECO:0000256" key="2">
    <source>
        <dbReference type="ARBA" id="ARBA00022741"/>
    </source>
</evidence>
<dbReference type="InterPro" id="IPR014016">
    <property type="entry name" value="UvrD-like_ATP-bd"/>
</dbReference>
<feature type="domain" description="UvrD-like helicase C-terminal" evidence="17">
    <location>
        <begin position="464"/>
        <end position="758"/>
    </location>
</feature>
<dbReference type="OrthoDB" id="203178at2157"/>
<sequence>MSDGDPVRLRGAQREIRDAYFAADAGLFTLDCVPGAGKSVVAHHVAAEDILRRYAAGDPTPEQHVAVVSFNRDEAADIAPAICDRLRALVEHDLVPAAADVSEAELRYLRQRTRQAPYAGTVDGFLRGIFREFAGDIGFDGTPSVGNDALLRRVHRDCYESLRDDPEHARRLRDLEAAYPEGEYDAGVDEMLADALAYCRDRRLSTDSFRSELTRTRDSTYPGGRPDSFDAIARSVRLFVEGEAIGDREAAGKATGSREAAGDASDGDASGAAADRLREAVTGPDRARLLGADRELYDAWGARIDDFCAVLSAYRARYRTAVREHGAVSHTDVAYLVDAFLDESRGRSDLPEPLRSVDDSHRDRVLRTYRSRIRSLVIDEAQDVSAVQHAALSHVVTSESRVFACGDALQGIYLWRHADPRWFAAATAEGTYLGVDWDTHENRTATTTYRCVPDVAAAINAVAGPVFDDPARGRLGDLDAASPRLNAARDGGDDPAVHVSSFAGIGHPGSGTWADPEGEVGEANMLARHVSRGLADGTFRDADGDPLGVTVLFRRGTRMPEYEAAFADEGLRVRTATDALFDCPAVETALAVCEWLIAPGAPRRTAELLTESPLCDAVDASPVEARMWDLDRVLDDDPPALGDAQRNALEGLARLRDRSDAFRRLPASVYVEDVVEALALRADPNGFVDETDADQRVANLDALVETLSDWEGEDRYPPSELIDLAAPFREDPGLGPTQPSAAGTASDVEFRTVHRAKGDQDDVVVVADPGFDIWSRGPHTRRFVAQGPIAGLAPPTNTDVPGDIPVPPFDGGLYDAGDGWSRDAGLRWATARWRDSAVDSVSDSASDTASADRDALVGPARLGRVAGNERAEAWRLLYVALTRARDHLVVPLPRSAAGGELTRDRWLDALRDGLAFPRGGSDSYELRLDADPNRDAIEVGVNDADLFARLDRPVSTAGRAHVAASPTRRDRLDPWVPRFLSPSTMYPLTEDADRYALAHLLGEPLHTATNEVSDGLPLRFDRLGPEAVGTCLHDALTRLVAGGVDGGAIRTTGADARAAFDEAANALPEPVAGAEREGMFAFFRTVLDDFLDSDLWERIADPATAVGVERPLDGLAEVDDLEVEIHGRADFVVEYPTGERFVTDVKIALAEPTPETRRRYELQIAAYAFLAEQRGASDATVSRTVETFGVATETTGASWPPDIVHRRLRRLLDR</sequence>
<name>M0NNJ8_9EURY</name>
<evidence type="ECO:0000313" key="19">
    <source>
        <dbReference type="Proteomes" id="UP000011650"/>
    </source>
</evidence>
<evidence type="ECO:0000256" key="8">
    <source>
        <dbReference type="ARBA" id="ARBA00023125"/>
    </source>
</evidence>
<dbReference type="PANTHER" id="PTHR11070">
    <property type="entry name" value="UVRD / RECB / PCRA DNA HELICASE FAMILY MEMBER"/>
    <property type="match status" value="1"/>
</dbReference>
<dbReference type="PATRIC" id="fig|1227482.3.peg.2522"/>
<comment type="catalytic activity">
    <reaction evidence="11">
        <text>Couples ATP hydrolysis with the unwinding of duplex DNA by translocating in the 3'-5' direction.</text>
        <dbReference type="EC" id="5.6.2.4"/>
    </reaction>
</comment>
<evidence type="ECO:0000256" key="1">
    <source>
        <dbReference type="ARBA" id="ARBA00022722"/>
    </source>
</evidence>
<dbReference type="InterPro" id="IPR027417">
    <property type="entry name" value="P-loop_NTPase"/>
</dbReference>
<proteinExistence type="predicted"/>
<feature type="domain" description="UvrD-like helicase ATP-binding" evidence="16">
    <location>
        <begin position="11"/>
        <end position="452"/>
    </location>
</feature>
<dbReference type="PROSITE" id="PS51198">
    <property type="entry name" value="UVRD_HELICASE_ATP_BIND"/>
    <property type="match status" value="1"/>
</dbReference>
<dbReference type="RefSeq" id="WP_008007017.1">
    <property type="nucleotide sequence ID" value="NZ_AOJG01000033.1"/>
</dbReference>
<evidence type="ECO:0000256" key="6">
    <source>
        <dbReference type="ARBA" id="ARBA00022839"/>
    </source>
</evidence>
<dbReference type="GO" id="GO:0005524">
    <property type="term" value="F:ATP binding"/>
    <property type="evidence" value="ECO:0007669"/>
    <property type="project" value="UniProtKB-UniRule"/>
</dbReference>
<dbReference type="GO" id="GO:0043138">
    <property type="term" value="F:3'-5' DNA helicase activity"/>
    <property type="evidence" value="ECO:0007669"/>
    <property type="project" value="UniProtKB-EC"/>
</dbReference>
<comment type="caution">
    <text evidence="18">The sequence shown here is derived from an EMBL/GenBank/DDBJ whole genome shotgun (WGS) entry which is preliminary data.</text>
</comment>
<dbReference type="STRING" id="1227482.C469_12483"/>
<keyword evidence="4 14" id="KW-0378">Hydrolase</keyword>
<keyword evidence="6 18" id="KW-0269">Exonuclease</keyword>
<dbReference type="SUPFAM" id="SSF52540">
    <property type="entry name" value="P-loop containing nucleoside triphosphate hydrolases"/>
    <property type="match status" value="1"/>
</dbReference>
<evidence type="ECO:0000256" key="9">
    <source>
        <dbReference type="ARBA" id="ARBA00023204"/>
    </source>
</evidence>
<evidence type="ECO:0000256" key="7">
    <source>
        <dbReference type="ARBA" id="ARBA00022840"/>
    </source>
</evidence>
<evidence type="ECO:0000256" key="12">
    <source>
        <dbReference type="ARBA" id="ARBA00034808"/>
    </source>
</evidence>
<evidence type="ECO:0000259" key="16">
    <source>
        <dbReference type="PROSITE" id="PS51198"/>
    </source>
</evidence>
<protein>
    <recommendedName>
        <fullName evidence="12">DNA 3'-5' helicase</fullName>
        <ecNumber evidence="12">5.6.2.4</ecNumber>
    </recommendedName>
</protein>
<dbReference type="Pfam" id="PF12705">
    <property type="entry name" value="PDDEXK_1"/>
    <property type="match status" value="1"/>
</dbReference>
<evidence type="ECO:0000256" key="14">
    <source>
        <dbReference type="PROSITE-ProRule" id="PRU00560"/>
    </source>
</evidence>
<dbReference type="PROSITE" id="PS51217">
    <property type="entry name" value="UVRD_HELICASE_CTER"/>
    <property type="match status" value="1"/>
</dbReference>
<dbReference type="AlphaFoldDB" id="M0NNJ8"/>
<feature type="binding site" evidence="14">
    <location>
        <begin position="32"/>
        <end position="39"/>
    </location>
    <ligand>
        <name>ATP</name>
        <dbReference type="ChEBI" id="CHEBI:30616"/>
    </ligand>
</feature>
<evidence type="ECO:0000256" key="3">
    <source>
        <dbReference type="ARBA" id="ARBA00022763"/>
    </source>
</evidence>
<keyword evidence="5 14" id="KW-0347">Helicase</keyword>
<dbReference type="InterPro" id="IPR000212">
    <property type="entry name" value="DNA_helicase_UvrD/REP"/>
</dbReference>
<comment type="catalytic activity">
    <reaction evidence="13">
        <text>ATP + H2O = ADP + phosphate + H(+)</text>
        <dbReference type="Rhea" id="RHEA:13065"/>
        <dbReference type="ChEBI" id="CHEBI:15377"/>
        <dbReference type="ChEBI" id="CHEBI:15378"/>
        <dbReference type="ChEBI" id="CHEBI:30616"/>
        <dbReference type="ChEBI" id="CHEBI:43474"/>
        <dbReference type="ChEBI" id="CHEBI:456216"/>
        <dbReference type="EC" id="5.6.2.4"/>
    </reaction>
</comment>
<organism evidence="18 19">
    <name type="scientific">Halorubrum lipolyticum DSM 21995</name>
    <dbReference type="NCBI Taxonomy" id="1227482"/>
    <lineage>
        <taxon>Archaea</taxon>
        <taxon>Methanobacteriati</taxon>
        <taxon>Methanobacteriota</taxon>
        <taxon>Stenosarchaea group</taxon>
        <taxon>Halobacteria</taxon>
        <taxon>Halobacteriales</taxon>
        <taxon>Haloferacaceae</taxon>
        <taxon>Halorubrum</taxon>
    </lineage>
</organism>
<evidence type="ECO:0000313" key="18">
    <source>
        <dbReference type="EMBL" id="EMA58749.1"/>
    </source>
</evidence>
<keyword evidence="1" id="KW-0540">Nuclease</keyword>
<evidence type="ECO:0000256" key="5">
    <source>
        <dbReference type="ARBA" id="ARBA00022806"/>
    </source>
</evidence>
<dbReference type="EMBL" id="AOJG01000033">
    <property type="protein sequence ID" value="EMA58749.1"/>
    <property type="molecule type" value="Genomic_DNA"/>
</dbReference>
<dbReference type="InterPro" id="IPR011604">
    <property type="entry name" value="PDDEXK-like_dom_sf"/>
</dbReference>
<feature type="region of interest" description="Disordered" evidence="15">
    <location>
        <begin position="249"/>
        <end position="273"/>
    </location>
</feature>
<dbReference type="GO" id="GO:0000725">
    <property type="term" value="P:recombinational repair"/>
    <property type="evidence" value="ECO:0007669"/>
    <property type="project" value="TreeGrafter"/>
</dbReference>
<keyword evidence="2 14" id="KW-0547">Nucleotide-binding</keyword>
<feature type="compositionally biased region" description="Low complexity" evidence="15">
    <location>
        <begin position="262"/>
        <end position="273"/>
    </location>
</feature>
<dbReference type="Gene3D" id="3.90.320.10">
    <property type="match status" value="1"/>
</dbReference>
<evidence type="ECO:0000256" key="10">
    <source>
        <dbReference type="ARBA" id="ARBA00023235"/>
    </source>
</evidence>
<dbReference type="Proteomes" id="UP000011650">
    <property type="component" value="Unassembled WGS sequence"/>
</dbReference>
<gene>
    <name evidence="18" type="ORF">C469_12483</name>
</gene>
<dbReference type="GO" id="GO:0003677">
    <property type="term" value="F:DNA binding"/>
    <property type="evidence" value="ECO:0007669"/>
    <property type="project" value="UniProtKB-KW"/>
</dbReference>
<evidence type="ECO:0000256" key="4">
    <source>
        <dbReference type="ARBA" id="ARBA00022801"/>
    </source>
</evidence>
<dbReference type="Gene3D" id="3.40.50.300">
    <property type="entry name" value="P-loop containing nucleotide triphosphate hydrolases"/>
    <property type="match status" value="4"/>
</dbReference>
<keyword evidence="8" id="KW-0238">DNA-binding</keyword>
<keyword evidence="19" id="KW-1185">Reference proteome</keyword>
<evidence type="ECO:0000256" key="13">
    <source>
        <dbReference type="ARBA" id="ARBA00048988"/>
    </source>
</evidence>
<dbReference type="GO" id="GO:0004527">
    <property type="term" value="F:exonuclease activity"/>
    <property type="evidence" value="ECO:0007669"/>
    <property type="project" value="UniProtKB-KW"/>
</dbReference>